<evidence type="ECO:0000256" key="2">
    <source>
        <dbReference type="SAM" id="MobiDB-lite"/>
    </source>
</evidence>
<gene>
    <name evidence="3" type="ORF">COC69_32640</name>
</gene>
<organism evidence="3 4">
    <name type="scientific">Bacillus cereus</name>
    <dbReference type="NCBI Taxonomy" id="1396"/>
    <lineage>
        <taxon>Bacteria</taxon>
        <taxon>Bacillati</taxon>
        <taxon>Bacillota</taxon>
        <taxon>Bacilli</taxon>
        <taxon>Bacillales</taxon>
        <taxon>Bacillaceae</taxon>
        <taxon>Bacillus</taxon>
        <taxon>Bacillus cereus group</taxon>
    </lineage>
</organism>
<evidence type="ECO:0000313" key="4">
    <source>
        <dbReference type="Proteomes" id="UP000224203"/>
    </source>
</evidence>
<evidence type="ECO:0008006" key="5">
    <source>
        <dbReference type="Google" id="ProtNLM"/>
    </source>
</evidence>
<feature type="region of interest" description="Disordered" evidence="2">
    <location>
        <begin position="1"/>
        <end position="34"/>
    </location>
</feature>
<feature type="compositionally biased region" description="Basic and acidic residues" evidence="2">
    <location>
        <begin position="12"/>
        <end position="34"/>
    </location>
</feature>
<accession>A0A9X7CGU2</accession>
<dbReference type="EMBL" id="NULI01000360">
    <property type="protein sequence ID" value="PGS61850.1"/>
    <property type="molecule type" value="Genomic_DNA"/>
</dbReference>
<reference evidence="3 4" key="1">
    <citation type="submission" date="2017-09" db="EMBL/GenBank/DDBJ databases">
        <title>Large-scale bioinformatics analysis of Bacillus genomes uncovers conserved roles of natural products in bacterial physiology.</title>
        <authorList>
            <consortium name="Agbiome Team Llc"/>
            <person name="Bleich R.M."/>
            <person name="Grubbs K.J."/>
            <person name="Santa Maria K.C."/>
            <person name="Allen S.E."/>
            <person name="Farag S."/>
            <person name="Shank E.A."/>
            <person name="Bowers A."/>
        </authorList>
    </citation>
    <scope>NUCLEOTIDE SEQUENCE [LARGE SCALE GENOMIC DNA]</scope>
    <source>
        <strain evidence="3 4">AFS041711</strain>
    </source>
</reference>
<protein>
    <recommendedName>
        <fullName evidence="5">Phage tail tape measure protein</fullName>
    </recommendedName>
</protein>
<name>A0A9X7CGU2_BACCE</name>
<comment type="caution">
    <text evidence="3">The sequence shown here is derived from an EMBL/GenBank/DDBJ whole genome shotgun (WGS) entry which is preliminary data.</text>
</comment>
<evidence type="ECO:0000313" key="3">
    <source>
        <dbReference type="EMBL" id="PGS61850.1"/>
    </source>
</evidence>
<dbReference type="Proteomes" id="UP000224203">
    <property type="component" value="Unassembled WGS sequence"/>
</dbReference>
<feature type="non-terminal residue" evidence="3">
    <location>
        <position position="1"/>
    </location>
</feature>
<feature type="non-terminal residue" evidence="3">
    <location>
        <position position="240"/>
    </location>
</feature>
<evidence type="ECO:0000256" key="1">
    <source>
        <dbReference type="SAM" id="Coils"/>
    </source>
</evidence>
<keyword evidence="1" id="KW-0175">Coiled coil</keyword>
<dbReference type="AlphaFoldDB" id="A0A9X7CGU2"/>
<feature type="region of interest" description="Disordered" evidence="2">
    <location>
        <begin position="221"/>
        <end position="240"/>
    </location>
</feature>
<sequence>KERMNAEMLSDAVKKNKQTHEKTVEKAQDERDKRVKQAEMMKIELGSAAEGTANKLIEEANKQYEKVKSSANQTKREGIDKLKGSYKDLEDQVNTSTGNILTYWDKIKRWWNNWTPVKKVMEVFSTGGQEAQQSAKRNFSAPKSFAPAREEASPSPLQAFKGFQSLIPPEISEQMNTIRKARTVPSVRESGVLSQALFGQGILSNLPHIANSAMAMLTGKHKSFSQPTQPAVESSPVEMN</sequence>
<proteinExistence type="predicted"/>
<feature type="coiled-coil region" evidence="1">
    <location>
        <begin position="57"/>
        <end position="92"/>
    </location>
</feature>